<dbReference type="SUPFAM" id="SSF55874">
    <property type="entry name" value="ATPase domain of HSP90 chaperone/DNA topoisomerase II/histidine kinase"/>
    <property type="match status" value="1"/>
</dbReference>
<feature type="domain" description="Response regulatory" evidence="2">
    <location>
        <begin position="684"/>
        <end position="794"/>
    </location>
</feature>
<evidence type="ECO:0000313" key="3">
    <source>
        <dbReference type="EMBL" id="MEE7455853.1"/>
    </source>
</evidence>
<dbReference type="InterPro" id="IPR011006">
    <property type="entry name" value="CheY-like_superfamily"/>
</dbReference>
<evidence type="ECO:0000256" key="1">
    <source>
        <dbReference type="PROSITE-ProRule" id="PRU00169"/>
    </source>
</evidence>
<proteinExistence type="predicted"/>
<dbReference type="PROSITE" id="PS50110">
    <property type="entry name" value="RESPONSE_REGULATORY"/>
    <property type="match status" value="1"/>
</dbReference>
<reference evidence="3 4" key="1">
    <citation type="journal article" date="2012" name="Genet. Mol. Biol.">
        <title>Analysis of 16S rRNA and mxaF genes revealing insights into Methylobacterium niche-specific plant association.</title>
        <authorList>
            <person name="Dourado M.N."/>
            <person name="Andreote F.D."/>
            <person name="Dini-Andreote F."/>
            <person name="Conti R."/>
            <person name="Araujo J.M."/>
            <person name="Araujo W.L."/>
        </authorList>
    </citation>
    <scope>NUCLEOTIDE SEQUENCE [LARGE SCALE GENOMIC DNA]</scope>
    <source>
        <strain evidence="3 4">SR1.6/4</strain>
    </source>
</reference>
<name>A0ABU7T5N6_9HYPH</name>
<dbReference type="SUPFAM" id="SSF52172">
    <property type="entry name" value="CheY-like"/>
    <property type="match status" value="1"/>
</dbReference>
<dbReference type="Proteomes" id="UP001349262">
    <property type="component" value="Unassembled WGS sequence"/>
</dbReference>
<keyword evidence="1" id="KW-0597">Phosphoprotein</keyword>
<dbReference type="InterPro" id="IPR036890">
    <property type="entry name" value="HATPase_C_sf"/>
</dbReference>
<dbReference type="EMBL" id="MLBY01000002">
    <property type="protein sequence ID" value="MEE7455853.1"/>
    <property type="molecule type" value="Genomic_DNA"/>
</dbReference>
<keyword evidence="4" id="KW-1185">Reference proteome</keyword>
<dbReference type="Gene3D" id="3.40.50.2300">
    <property type="match status" value="1"/>
</dbReference>
<evidence type="ECO:0000259" key="2">
    <source>
        <dbReference type="PROSITE" id="PS50110"/>
    </source>
</evidence>
<dbReference type="InterPro" id="IPR001789">
    <property type="entry name" value="Sig_transdc_resp-reg_receiver"/>
</dbReference>
<sequence length="801" mass="83912">MRHGLFSSLRSLLALLLALATGLGGLTVLGTADIRIDGGPHDDGRAREGAALIAERVEDALLSAGRDLALIAESLMLQPPEAVGETAERMFAVWRRLHPEYADVLLADRTGRIVATSRQRILGADVSGSPWFAKSLAGIVIGEAAEASRAGLAVPRNLIVAAPVGSGETTRGVLAVQLTPKWTDGVIAAARRSLPEAGRGLSIQVLNGSGRTLHRSGPEVQGSEMNATVGDVRRGGVGWLVSVRAPEPPQSGVPVLTLLGAVGLVAGFGWLVGGQIRRNLAHAEALCREETGQPGPAWFLTRDLHALTAHLRSAIDRSLSRERLLQEKRAALARSRDRIRAIRILSGSSCWEIDRATGQVVWTDGDEAENEAAPERVCALGDVLAHLEPEDRAALGKAFDAVQAAPGSVRDVVVRTRAGTGRIAGRRLALRMAADRAGSTRLYALSREYTEPALAAPVAPRASTGSAPSHVEEAARDLDNALTAAMTALGALVGAAKGAEDRSRCLAETALRGAERGASIARRLASGRQDRTPTETVGANPATLNLSATLDGVVALMRAAATPDLTLAISRENDLPLIRCHRGELESALLALVGDLEGRLIEDATATLRVEASALDGRRGVRISFSAACDFSGGRGLATARSLLDRLGGRTSLGGRPHGSTVSLWFPASDTERPAGLRLETAASILLVEADPVLRTALCQSLESLGHRVMATGTAVQAALHLSGGHGFDVLLCDHSPSDSDGARFVSNVARTHPRLRTILTNVADGWPAEPAVVRVLCRPFGLSELASSIVETASEEAIAA</sequence>
<gene>
    <name evidence="3" type="ORF">MRSR164_03215</name>
</gene>
<comment type="caution">
    <text evidence="3">The sequence shown here is derived from an EMBL/GenBank/DDBJ whole genome shotgun (WGS) entry which is preliminary data.</text>
</comment>
<accession>A0ABU7T5N6</accession>
<organism evidence="3 4">
    <name type="scientific">Methylobacterium radiotolerans</name>
    <dbReference type="NCBI Taxonomy" id="31998"/>
    <lineage>
        <taxon>Bacteria</taxon>
        <taxon>Pseudomonadati</taxon>
        <taxon>Pseudomonadota</taxon>
        <taxon>Alphaproteobacteria</taxon>
        <taxon>Hyphomicrobiales</taxon>
        <taxon>Methylobacteriaceae</taxon>
        <taxon>Methylobacterium</taxon>
    </lineage>
</organism>
<evidence type="ECO:0000313" key="4">
    <source>
        <dbReference type="Proteomes" id="UP001349262"/>
    </source>
</evidence>
<dbReference type="Gene3D" id="3.30.450.20">
    <property type="entry name" value="PAS domain"/>
    <property type="match status" value="1"/>
</dbReference>
<feature type="modified residue" description="4-aspartylphosphate" evidence="1">
    <location>
        <position position="734"/>
    </location>
</feature>
<protein>
    <submittedName>
        <fullName evidence="3">Response regulator</fullName>
    </submittedName>
</protein>